<evidence type="ECO:0000256" key="1">
    <source>
        <dbReference type="ARBA" id="ARBA00004123"/>
    </source>
</evidence>
<dbReference type="PANTHER" id="PTHR13471">
    <property type="entry name" value="TETRATRICOPEPTIDE-LIKE HELICAL"/>
    <property type="match status" value="1"/>
</dbReference>
<feature type="region of interest" description="Disordered" evidence="4">
    <location>
        <begin position="1"/>
        <end position="24"/>
    </location>
</feature>
<evidence type="ECO:0000256" key="3">
    <source>
        <dbReference type="ARBA" id="ARBA00023242"/>
    </source>
</evidence>
<keyword evidence="6" id="KW-1185">Reference proteome</keyword>
<keyword evidence="3" id="KW-0539">Nucleus</keyword>
<dbReference type="EMBL" id="JACSDZ010000010">
    <property type="protein sequence ID" value="KAF7393802.1"/>
    <property type="molecule type" value="Genomic_DNA"/>
</dbReference>
<evidence type="ECO:0008006" key="7">
    <source>
        <dbReference type="Google" id="ProtNLM"/>
    </source>
</evidence>
<feature type="compositionally biased region" description="Low complexity" evidence="4">
    <location>
        <begin position="54"/>
        <end position="67"/>
    </location>
</feature>
<evidence type="ECO:0000313" key="5">
    <source>
        <dbReference type="EMBL" id="KAF7393802.1"/>
    </source>
</evidence>
<reference evidence="5" key="1">
    <citation type="journal article" date="2020" name="G3 (Bethesda)">
        <title>High-Quality Assemblies for Three Invasive Social Wasps from the &lt;i&gt;Vespula&lt;/i&gt; Genus.</title>
        <authorList>
            <person name="Harrop T.W.R."/>
            <person name="Guhlin J."/>
            <person name="McLaughlin G.M."/>
            <person name="Permina E."/>
            <person name="Stockwell P."/>
            <person name="Gilligan J."/>
            <person name="Le Lec M.F."/>
            <person name="Gruber M.A.M."/>
            <person name="Quinn O."/>
            <person name="Lovegrove M."/>
            <person name="Duncan E.J."/>
            <person name="Remnant E.J."/>
            <person name="Van Eeckhoven J."/>
            <person name="Graham B."/>
            <person name="Knapp R.A."/>
            <person name="Langford K.W."/>
            <person name="Kronenberg Z."/>
            <person name="Press M.O."/>
            <person name="Eacker S.M."/>
            <person name="Wilson-Rankin E.E."/>
            <person name="Purcell J."/>
            <person name="Lester P.J."/>
            <person name="Dearden P.K."/>
        </authorList>
    </citation>
    <scope>NUCLEOTIDE SEQUENCE</scope>
    <source>
        <strain evidence="5">Linc-1</strain>
    </source>
</reference>
<protein>
    <recommendedName>
        <fullName evidence="7">Protein NRDE2 homolog</fullName>
    </recommendedName>
</protein>
<dbReference type="PANTHER" id="PTHR13471:SF0">
    <property type="entry name" value="NUCLEAR EXOSOME REGULATOR NRDE2"/>
    <property type="match status" value="1"/>
</dbReference>
<dbReference type="Pfam" id="PF08424">
    <property type="entry name" value="NRDE-2"/>
    <property type="match status" value="1"/>
</dbReference>
<evidence type="ECO:0000256" key="4">
    <source>
        <dbReference type="SAM" id="MobiDB-lite"/>
    </source>
</evidence>
<dbReference type="AlphaFoldDB" id="A0A834JT01"/>
<dbReference type="GO" id="GO:0031048">
    <property type="term" value="P:regulatory ncRNA-mediated heterochromatin formation"/>
    <property type="evidence" value="ECO:0007669"/>
    <property type="project" value="TreeGrafter"/>
</dbReference>
<name>A0A834JT01_VESGE</name>
<sequence length="994" mass="116820">MSLFPAYSNENVTESSNSNVSQQLREDNTSANWLSNSSFQTYIESQTLVVDISSDNSSDNDLSTSTDVPTSNTSSHENKHSYYNSSYTQVPVKLHTSDERKRTSKHTKKRKKERKSSSKKRDKYEYERDVANVYFEDKHRDRGNNTVNTLCSRARPYYNVGQKYLGFVSYKQIKKNIYQRYHAYNIDLAEKTKKKDIIITREITTINKNEQIPSWCTNLEEEQTLKTREYNEKLMENPKNIQLWLEYIEFQDTLAKFQKHQLAKNIQRSTVLRKLSIVEKALEKNSDCIELLKLKLRFMGEISPADEFSKEIETLVNKDTGNVILWQALIMATQGSVAMCTVPKVLDLYTKCFCILRQRSRTNPRIYDERLLEMLYQCLIFLRHTGLWEQMWETIRLNLILNLNLNRDSLVFKKIIDEKKLIGMEEVVLMSRLPLNQLWLRTESLRENCHWISVSKEELELVGDSRRFVIPEDVADFVHPIISRDSNFRMAIYSLLVLKIPLLPTRNCILKNLGLKEFAWGVDSSEVLFPFAYPIVGEMAGHKKRKALIHGILEGHLTSGPQYLKFHPAQEPYLDFIRETFHTIADILPNLERNNIYVWWLRFERLLVFLSKDEPLKYDNKGKKLKSVLKEFLKKDVNRNNLHFYKEYALIEREMGRFESCINILETAILSNCTCPSMISDHEEKTALFNLYRTLFETLLNTETYKETHKEKILNVIKHMVPGSTDTQLLLVEEYLKNCVNNFLKTEPMSKDIDTFFLPNLDCDIIVCYTLFLYVKNSNIEEVINIYKCCIEHCKELPHLQEMLYESELVILQLHYENFPDLDNNLNKTLYDMLELYPDNFYALSIYAHKQSELPSWKINNTKSEFSVWKALSLCLAGRKRTHFLMQLGHDAAYASLNKLLSLHRIFARTPEIRSCPLLWRIYMLLLREYNLCEKKGEEVYHESVALCPWARNIYIDAAEVAPQLLTQIQDVIREKELRMHVTPEELNILRGHL</sequence>
<comment type="similarity">
    <text evidence="2">Belongs to the NRDE2 family.</text>
</comment>
<comment type="subcellular location">
    <subcellularLocation>
        <location evidence="1">Nucleus</location>
    </subcellularLocation>
</comment>
<accession>A0A834JT01</accession>
<dbReference type="Proteomes" id="UP000617340">
    <property type="component" value="Unassembled WGS sequence"/>
</dbReference>
<evidence type="ECO:0000313" key="6">
    <source>
        <dbReference type="Proteomes" id="UP000617340"/>
    </source>
</evidence>
<dbReference type="InterPro" id="IPR013633">
    <property type="entry name" value="NRDE-2"/>
</dbReference>
<feature type="compositionally biased region" description="Polar residues" evidence="4">
    <location>
        <begin position="68"/>
        <end position="89"/>
    </location>
</feature>
<comment type="caution">
    <text evidence="5">The sequence shown here is derived from an EMBL/GenBank/DDBJ whole genome shotgun (WGS) entry which is preliminary data.</text>
</comment>
<evidence type="ECO:0000256" key="2">
    <source>
        <dbReference type="ARBA" id="ARBA00009265"/>
    </source>
</evidence>
<gene>
    <name evidence="5" type="ORF">HZH68_010621</name>
</gene>
<feature type="region of interest" description="Disordered" evidence="4">
    <location>
        <begin position="54"/>
        <end position="124"/>
    </location>
</feature>
<dbReference type="GO" id="GO:1902369">
    <property type="term" value="P:negative regulation of RNA catabolic process"/>
    <property type="evidence" value="ECO:0007669"/>
    <property type="project" value="TreeGrafter"/>
</dbReference>
<dbReference type="GO" id="GO:0071013">
    <property type="term" value="C:catalytic step 2 spliceosome"/>
    <property type="evidence" value="ECO:0007669"/>
    <property type="project" value="TreeGrafter"/>
</dbReference>
<feature type="compositionally biased region" description="Low complexity" evidence="4">
    <location>
        <begin position="8"/>
        <end position="21"/>
    </location>
</feature>
<proteinExistence type="inferred from homology"/>
<feature type="compositionally biased region" description="Basic residues" evidence="4">
    <location>
        <begin position="102"/>
        <end position="121"/>
    </location>
</feature>
<organism evidence="5 6">
    <name type="scientific">Vespula germanica</name>
    <name type="common">German yellow jacket</name>
    <name type="synonym">Paravespula germanica</name>
    <dbReference type="NCBI Taxonomy" id="30212"/>
    <lineage>
        <taxon>Eukaryota</taxon>
        <taxon>Metazoa</taxon>
        <taxon>Ecdysozoa</taxon>
        <taxon>Arthropoda</taxon>
        <taxon>Hexapoda</taxon>
        <taxon>Insecta</taxon>
        <taxon>Pterygota</taxon>
        <taxon>Neoptera</taxon>
        <taxon>Endopterygota</taxon>
        <taxon>Hymenoptera</taxon>
        <taxon>Apocrita</taxon>
        <taxon>Aculeata</taxon>
        <taxon>Vespoidea</taxon>
        <taxon>Vespidae</taxon>
        <taxon>Vespinae</taxon>
        <taxon>Vespula</taxon>
    </lineage>
</organism>